<keyword evidence="4" id="KW-0808">Transferase</keyword>
<evidence type="ECO:0000256" key="5">
    <source>
        <dbReference type="ARBA" id="ARBA00047475"/>
    </source>
</evidence>
<feature type="transmembrane region" description="Helical" evidence="6">
    <location>
        <begin position="489"/>
        <end position="512"/>
    </location>
</feature>
<dbReference type="WBParaSite" id="L893_g25750.t1">
    <property type="protein sequence ID" value="L893_g25750.t1"/>
    <property type="gene ID" value="L893_g25750"/>
</dbReference>
<proteinExistence type="inferred from homology"/>
<evidence type="ECO:0000256" key="7">
    <source>
        <dbReference type="SAM" id="SignalP"/>
    </source>
</evidence>
<dbReference type="SUPFAM" id="SSF53756">
    <property type="entry name" value="UDP-Glycosyltransferase/glycogen phosphorylase"/>
    <property type="match status" value="1"/>
</dbReference>
<dbReference type="InterPro" id="IPR050271">
    <property type="entry name" value="UDP-glycosyltransferase"/>
</dbReference>
<accession>A0A1I7ZEK7</accession>
<dbReference type="PANTHER" id="PTHR48043">
    <property type="entry name" value="EG:EG0003.4 PROTEIN-RELATED"/>
    <property type="match status" value="1"/>
</dbReference>
<organism evidence="8 9">
    <name type="scientific">Steinernema glaseri</name>
    <dbReference type="NCBI Taxonomy" id="37863"/>
    <lineage>
        <taxon>Eukaryota</taxon>
        <taxon>Metazoa</taxon>
        <taxon>Ecdysozoa</taxon>
        <taxon>Nematoda</taxon>
        <taxon>Chromadorea</taxon>
        <taxon>Rhabditida</taxon>
        <taxon>Tylenchina</taxon>
        <taxon>Panagrolaimomorpha</taxon>
        <taxon>Strongyloidoidea</taxon>
        <taxon>Steinernematidae</taxon>
        <taxon>Steinernema</taxon>
    </lineage>
</organism>
<evidence type="ECO:0000256" key="3">
    <source>
        <dbReference type="ARBA" id="ARBA00022676"/>
    </source>
</evidence>
<dbReference type="Pfam" id="PF00201">
    <property type="entry name" value="UDPGT"/>
    <property type="match status" value="1"/>
</dbReference>
<keyword evidence="6" id="KW-1133">Transmembrane helix</keyword>
<dbReference type="PANTHER" id="PTHR48043:SF145">
    <property type="entry name" value="FI06409P-RELATED"/>
    <property type="match status" value="1"/>
</dbReference>
<evidence type="ECO:0000313" key="8">
    <source>
        <dbReference type="Proteomes" id="UP000095287"/>
    </source>
</evidence>
<protein>
    <recommendedName>
        <fullName evidence="2">glucuronosyltransferase</fullName>
        <ecNumber evidence="2">2.4.1.17</ecNumber>
    </recommendedName>
</protein>
<sequence length="526" mass="59307">MLLRLCAVLSLLASASSLNVLMYGPTLAHSHVTFMGKIADILIDGGHNVTILNAILDPDVTVVGTPRATTIRYTGKSVDYPVFATLSSKTSEVFDVNRKGVNELPKLTQMLTVLCKDILEDSQFLQTLKDQKFDLGMTEFYEYCGDGLFEVLGIEKQIMVSAFPMFEPTHRAFGLRSTPSYIPQLFTPLSDVMTYRQRAINLLVSYKIDELFDSVMHDQTELFGGHFRNKESLLSLRRRKTGAAFINADVNLEFAQPITHKIHYVGGLKPARKQPLSDEFTKIVEKAKKGFVIFSFGTFAKSSTFPNEIRESLLKAFAKFPDYEFIWKYKESDEEAQSSHHVPNVHSFAWLPQNDLLNHPKCKLFITHGGYNGILESVEAGVPSVSVPLLGDQPHNVAVLVARKISRLLGKENLNEEGMTAALREVLTDTPSIYHKNVRVIAEKMKRRLIRPEEVILKTTEFVGDFGALEEWTLASVNHSFISLYMLDIFVPLVISIILICLVLLKVLIFCARKLRHFLVYKPKTD</sequence>
<comment type="similarity">
    <text evidence="1">Belongs to the UDP-glycosyltransferase family.</text>
</comment>
<evidence type="ECO:0000256" key="4">
    <source>
        <dbReference type="ARBA" id="ARBA00022679"/>
    </source>
</evidence>
<feature type="signal peptide" evidence="7">
    <location>
        <begin position="1"/>
        <end position="17"/>
    </location>
</feature>
<comment type="catalytic activity">
    <reaction evidence="5">
        <text>glucuronate acceptor + UDP-alpha-D-glucuronate = acceptor beta-D-glucuronoside + UDP + H(+)</text>
        <dbReference type="Rhea" id="RHEA:21032"/>
        <dbReference type="ChEBI" id="CHEBI:15378"/>
        <dbReference type="ChEBI" id="CHEBI:58052"/>
        <dbReference type="ChEBI" id="CHEBI:58223"/>
        <dbReference type="ChEBI" id="CHEBI:132367"/>
        <dbReference type="ChEBI" id="CHEBI:132368"/>
        <dbReference type="EC" id="2.4.1.17"/>
    </reaction>
</comment>
<dbReference type="CDD" id="cd03784">
    <property type="entry name" value="GT1_Gtf-like"/>
    <property type="match status" value="1"/>
</dbReference>
<name>A0A1I7ZEK7_9BILA</name>
<dbReference type="Gene3D" id="3.40.50.2000">
    <property type="entry name" value="Glycogen Phosphorylase B"/>
    <property type="match status" value="1"/>
</dbReference>
<feature type="chain" id="PRO_5009313329" description="glucuronosyltransferase" evidence="7">
    <location>
        <begin position="18"/>
        <end position="526"/>
    </location>
</feature>
<evidence type="ECO:0000256" key="6">
    <source>
        <dbReference type="SAM" id="Phobius"/>
    </source>
</evidence>
<evidence type="ECO:0000256" key="1">
    <source>
        <dbReference type="ARBA" id="ARBA00009995"/>
    </source>
</evidence>
<keyword evidence="3" id="KW-0328">Glycosyltransferase</keyword>
<dbReference type="GO" id="GO:0015020">
    <property type="term" value="F:glucuronosyltransferase activity"/>
    <property type="evidence" value="ECO:0007669"/>
    <property type="project" value="UniProtKB-EC"/>
</dbReference>
<keyword evidence="8" id="KW-1185">Reference proteome</keyword>
<dbReference type="FunFam" id="3.40.50.2000:FF:000021">
    <property type="entry name" value="UDP-glucuronosyltransferase"/>
    <property type="match status" value="1"/>
</dbReference>
<keyword evidence="6" id="KW-0472">Membrane</keyword>
<reference evidence="9" key="1">
    <citation type="submission" date="2016-11" db="UniProtKB">
        <authorList>
            <consortium name="WormBaseParasite"/>
        </authorList>
    </citation>
    <scope>IDENTIFICATION</scope>
</reference>
<keyword evidence="6" id="KW-0812">Transmembrane</keyword>
<dbReference type="EC" id="2.4.1.17" evidence="2"/>
<keyword evidence="7" id="KW-0732">Signal</keyword>
<dbReference type="Proteomes" id="UP000095287">
    <property type="component" value="Unplaced"/>
</dbReference>
<dbReference type="InterPro" id="IPR002213">
    <property type="entry name" value="UDP_glucos_trans"/>
</dbReference>
<evidence type="ECO:0000256" key="2">
    <source>
        <dbReference type="ARBA" id="ARBA00012544"/>
    </source>
</evidence>
<dbReference type="AlphaFoldDB" id="A0A1I7ZEK7"/>
<evidence type="ECO:0000313" key="9">
    <source>
        <dbReference type="WBParaSite" id="L893_g25750.t1"/>
    </source>
</evidence>